<dbReference type="WBParaSite" id="ACRNAN_scaffold12682.g15665.t1">
    <property type="protein sequence ID" value="ACRNAN_scaffold12682.g15665.t1"/>
    <property type="gene ID" value="ACRNAN_scaffold12682.g15665"/>
</dbReference>
<keyword evidence="1" id="KW-1185">Reference proteome</keyword>
<proteinExistence type="predicted"/>
<dbReference type="Proteomes" id="UP000887540">
    <property type="component" value="Unplaced"/>
</dbReference>
<name>A0A914CQ82_9BILA</name>
<organism evidence="1 2">
    <name type="scientific">Acrobeloides nanus</name>
    <dbReference type="NCBI Taxonomy" id="290746"/>
    <lineage>
        <taxon>Eukaryota</taxon>
        <taxon>Metazoa</taxon>
        <taxon>Ecdysozoa</taxon>
        <taxon>Nematoda</taxon>
        <taxon>Chromadorea</taxon>
        <taxon>Rhabditida</taxon>
        <taxon>Tylenchina</taxon>
        <taxon>Cephalobomorpha</taxon>
        <taxon>Cephaloboidea</taxon>
        <taxon>Cephalobidae</taxon>
        <taxon>Acrobeloides</taxon>
    </lineage>
</organism>
<dbReference type="AlphaFoldDB" id="A0A914CQ82"/>
<protein>
    <submittedName>
        <fullName evidence="2">ISXO2-like transposase domain-containing protein</fullName>
    </submittedName>
</protein>
<evidence type="ECO:0000313" key="1">
    <source>
        <dbReference type="Proteomes" id="UP000887540"/>
    </source>
</evidence>
<sequence>MSDGWKAYGGIGELQQQYNHSLLVEKVSQINYIGHNFRALSSRDKSIPEESEDAFNSSDEELIVVHYT</sequence>
<accession>A0A914CQ82</accession>
<evidence type="ECO:0000313" key="2">
    <source>
        <dbReference type="WBParaSite" id="ACRNAN_scaffold12682.g15665.t1"/>
    </source>
</evidence>
<reference evidence="2" key="1">
    <citation type="submission" date="2022-11" db="UniProtKB">
        <authorList>
            <consortium name="WormBaseParasite"/>
        </authorList>
    </citation>
    <scope>IDENTIFICATION</scope>
</reference>